<keyword evidence="1" id="KW-0378">Hydrolase</keyword>
<protein>
    <submittedName>
        <fullName evidence="3">Alpha/beta-hydrolase</fullName>
    </submittedName>
</protein>
<dbReference type="SUPFAM" id="SSF53474">
    <property type="entry name" value="alpha/beta-Hydrolases"/>
    <property type="match status" value="1"/>
</dbReference>
<accession>A0A166G1B4</accession>
<organism evidence="3 4">
    <name type="scientific">Athelia psychrophila</name>
    <dbReference type="NCBI Taxonomy" id="1759441"/>
    <lineage>
        <taxon>Eukaryota</taxon>
        <taxon>Fungi</taxon>
        <taxon>Dikarya</taxon>
        <taxon>Basidiomycota</taxon>
        <taxon>Agaricomycotina</taxon>
        <taxon>Agaricomycetes</taxon>
        <taxon>Agaricomycetidae</taxon>
        <taxon>Atheliales</taxon>
        <taxon>Atheliaceae</taxon>
        <taxon>Athelia</taxon>
    </lineage>
</organism>
<dbReference type="EMBL" id="KV417583">
    <property type="protein sequence ID" value="KZP17368.1"/>
    <property type="molecule type" value="Genomic_DNA"/>
</dbReference>
<name>A0A166G1B4_9AGAM</name>
<dbReference type="STRING" id="436010.A0A166G1B4"/>
<dbReference type="InterPro" id="IPR000639">
    <property type="entry name" value="Epox_hydrolase-like"/>
</dbReference>
<feature type="domain" description="AB hydrolase-1" evidence="2">
    <location>
        <begin position="29"/>
        <end position="256"/>
    </location>
</feature>
<dbReference type="Proteomes" id="UP000076532">
    <property type="component" value="Unassembled WGS sequence"/>
</dbReference>
<evidence type="ECO:0000313" key="4">
    <source>
        <dbReference type="Proteomes" id="UP000076532"/>
    </source>
</evidence>
<reference evidence="3 4" key="1">
    <citation type="journal article" date="2016" name="Mol. Biol. Evol.">
        <title>Comparative Genomics of Early-Diverging Mushroom-Forming Fungi Provides Insights into the Origins of Lignocellulose Decay Capabilities.</title>
        <authorList>
            <person name="Nagy L.G."/>
            <person name="Riley R."/>
            <person name="Tritt A."/>
            <person name="Adam C."/>
            <person name="Daum C."/>
            <person name="Floudas D."/>
            <person name="Sun H."/>
            <person name="Yadav J.S."/>
            <person name="Pangilinan J."/>
            <person name="Larsson K.H."/>
            <person name="Matsuura K."/>
            <person name="Barry K."/>
            <person name="Labutti K."/>
            <person name="Kuo R."/>
            <person name="Ohm R.A."/>
            <person name="Bhattacharya S.S."/>
            <person name="Shirouzu T."/>
            <person name="Yoshinaga Y."/>
            <person name="Martin F.M."/>
            <person name="Grigoriev I.V."/>
            <person name="Hibbett D.S."/>
        </authorList>
    </citation>
    <scope>NUCLEOTIDE SEQUENCE [LARGE SCALE GENOMIC DNA]</scope>
    <source>
        <strain evidence="3 4">CBS 109695</strain>
    </source>
</reference>
<keyword evidence="4" id="KW-1185">Reference proteome</keyword>
<evidence type="ECO:0000259" key="2">
    <source>
        <dbReference type="Pfam" id="PF00561"/>
    </source>
</evidence>
<dbReference type="PANTHER" id="PTHR42977:SF3">
    <property type="entry name" value="AB HYDROLASE-1 DOMAIN-CONTAINING PROTEIN"/>
    <property type="match status" value="1"/>
</dbReference>
<dbReference type="OrthoDB" id="6431331at2759"/>
<dbReference type="PANTHER" id="PTHR42977">
    <property type="entry name" value="HYDROLASE-RELATED"/>
    <property type="match status" value="1"/>
</dbReference>
<dbReference type="InterPro" id="IPR051340">
    <property type="entry name" value="Haloalkane_dehalogenase"/>
</dbReference>
<dbReference type="Gene3D" id="3.40.50.1820">
    <property type="entry name" value="alpha/beta hydrolase"/>
    <property type="match status" value="1"/>
</dbReference>
<proteinExistence type="predicted"/>
<dbReference type="AlphaFoldDB" id="A0A166G1B4"/>
<gene>
    <name evidence="3" type="ORF">FIBSPDRAFT_911986</name>
</gene>
<evidence type="ECO:0000313" key="3">
    <source>
        <dbReference type="EMBL" id="KZP17368.1"/>
    </source>
</evidence>
<dbReference type="Pfam" id="PF00561">
    <property type="entry name" value="Abhydrolase_1"/>
    <property type="match status" value="1"/>
</dbReference>
<dbReference type="InterPro" id="IPR029058">
    <property type="entry name" value="AB_hydrolase_fold"/>
</dbReference>
<dbReference type="InterPro" id="IPR000073">
    <property type="entry name" value="AB_hydrolase_1"/>
</dbReference>
<dbReference type="PRINTS" id="PR00412">
    <property type="entry name" value="EPOXHYDRLASE"/>
</dbReference>
<sequence length="277" mass="30318">MSVPATTVSTIAADGVEVFYRAAGDPAAPVVLLLHGFPTSSHQYRHLIPALARKYRVIAPDFPGFGFTVVPAARKYAYTFDSLARTLEAFTRALELRKFALYIFDYGAPTGLRLALARPDAITAIISQNGNAFEEGFGAFWDLIKPYWKDPSPAVRASMHWLASPETTKSQYTGGEADPAAIPPEAYTLDQALLERPGNAALQLDLILDYRSNVPLYPAFQAYLRARHPPVLAVWGKNDAIFVPAGAEAFKRVVKDAQNHLEEVVGVILEFLGRNGV</sequence>
<dbReference type="GO" id="GO:0004301">
    <property type="term" value="F:epoxide hydrolase activity"/>
    <property type="evidence" value="ECO:0007669"/>
    <property type="project" value="TreeGrafter"/>
</dbReference>
<evidence type="ECO:0000256" key="1">
    <source>
        <dbReference type="ARBA" id="ARBA00022801"/>
    </source>
</evidence>